<keyword evidence="3" id="KW-1185">Reference proteome</keyword>
<evidence type="ECO:0000313" key="2">
    <source>
        <dbReference type="EMBL" id="KAK9998292.1"/>
    </source>
</evidence>
<dbReference type="EMBL" id="JAZDWU010000006">
    <property type="protein sequence ID" value="KAK9998292.1"/>
    <property type="molecule type" value="Genomic_DNA"/>
</dbReference>
<accession>A0AAW2CJG3</accession>
<feature type="region of interest" description="Disordered" evidence="1">
    <location>
        <begin position="1"/>
        <end position="74"/>
    </location>
</feature>
<proteinExistence type="predicted"/>
<organism evidence="2 3">
    <name type="scientific">Lithocarpus litseifolius</name>
    <dbReference type="NCBI Taxonomy" id="425828"/>
    <lineage>
        <taxon>Eukaryota</taxon>
        <taxon>Viridiplantae</taxon>
        <taxon>Streptophyta</taxon>
        <taxon>Embryophyta</taxon>
        <taxon>Tracheophyta</taxon>
        <taxon>Spermatophyta</taxon>
        <taxon>Magnoliopsida</taxon>
        <taxon>eudicotyledons</taxon>
        <taxon>Gunneridae</taxon>
        <taxon>Pentapetalae</taxon>
        <taxon>rosids</taxon>
        <taxon>fabids</taxon>
        <taxon>Fagales</taxon>
        <taxon>Fagaceae</taxon>
        <taxon>Lithocarpus</taxon>
    </lineage>
</organism>
<evidence type="ECO:0000313" key="3">
    <source>
        <dbReference type="Proteomes" id="UP001459277"/>
    </source>
</evidence>
<name>A0AAW2CJG3_9ROSI</name>
<protein>
    <submittedName>
        <fullName evidence="2">Uncharacterized protein</fullName>
    </submittedName>
</protein>
<dbReference type="AlphaFoldDB" id="A0AAW2CJG3"/>
<evidence type="ECO:0000256" key="1">
    <source>
        <dbReference type="SAM" id="MobiDB-lite"/>
    </source>
</evidence>
<comment type="caution">
    <text evidence="2">The sequence shown here is derived from an EMBL/GenBank/DDBJ whole genome shotgun (WGS) entry which is preliminary data.</text>
</comment>
<feature type="compositionally biased region" description="Polar residues" evidence="1">
    <location>
        <begin position="39"/>
        <end position="60"/>
    </location>
</feature>
<reference evidence="2 3" key="1">
    <citation type="submission" date="2024-01" db="EMBL/GenBank/DDBJ databases">
        <title>A telomere-to-telomere, gap-free genome of sweet tea (Lithocarpus litseifolius).</title>
        <authorList>
            <person name="Zhou J."/>
        </authorList>
    </citation>
    <scope>NUCLEOTIDE SEQUENCE [LARGE SCALE GENOMIC DNA]</scope>
    <source>
        <strain evidence="2">Zhou-2022a</strain>
        <tissue evidence="2">Leaf</tissue>
    </source>
</reference>
<sequence>MVKDLSDLEGHNPHSPTNDSLWEANFLVDTDEEIDPSNAAVNTTMQQTSDQATNRQNQSWDPPKESPDTNMAKTLPEVPKFSNFEIGESSGTTHDNEDTQVIGGTLISMMPGEAHHENISSHNLTGQYGHNIVGNMELSTHIWELSPQHGAAKTKDLPPF</sequence>
<gene>
    <name evidence="2" type="ORF">SO802_017895</name>
</gene>
<feature type="compositionally biased region" description="Basic and acidic residues" evidence="1">
    <location>
        <begin position="1"/>
        <end position="12"/>
    </location>
</feature>
<dbReference type="Proteomes" id="UP001459277">
    <property type="component" value="Unassembled WGS sequence"/>
</dbReference>